<name>A0A6J5PQ69_9CAUD</name>
<organism evidence="1">
    <name type="scientific">uncultured Caudovirales phage</name>
    <dbReference type="NCBI Taxonomy" id="2100421"/>
    <lineage>
        <taxon>Viruses</taxon>
        <taxon>Duplodnaviria</taxon>
        <taxon>Heunggongvirae</taxon>
        <taxon>Uroviricota</taxon>
        <taxon>Caudoviricetes</taxon>
        <taxon>Peduoviridae</taxon>
        <taxon>Maltschvirus</taxon>
        <taxon>Maltschvirus maltsch</taxon>
    </lineage>
</organism>
<dbReference type="EMBL" id="LR796899">
    <property type="protein sequence ID" value="CAB4173322.1"/>
    <property type="molecule type" value="Genomic_DNA"/>
</dbReference>
<gene>
    <name evidence="1" type="ORF">UFOVP953_50</name>
</gene>
<evidence type="ECO:0000313" key="1">
    <source>
        <dbReference type="EMBL" id="CAB4173322.1"/>
    </source>
</evidence>
<protein>
    <submittedName>
        <fullName evidence="1">Uncharacterized protein</fullName>
    </submittedName>
</protein>
<proteinExistence type="predicted"/>
<reference evidence="1" key="1">
    <citation type="submission" date="2020-05" db="EMBL/GenBank/DDBJ databases">
        <authorList>
            <person name="Chiriac C."/>
            <person name="Salcher M."/>
            <person name="Ghai R."/>
            <person name="Kavagutti S V."/>
        </authorList>
    </citation>
    <scope>NUCLEOTIDE SEQUENCE</scope>
</reference>
<accession>A0A6J5PQ69</accession>
<sequence>MIDYSEGIIEIARLRQNAHYALLAKDWAKACDIADEIVKTASSLKLFCIYQMKDDDGKL</sequence>